<feature type="initiator methionine" description="Removed" evidence="8">
    <location>
        <position position="1"/>
    </location>
</feature>
<dbReference type="Pfam" id="PF01380">
    <property type="entry name" value="SIS"/>
    <property type="match status" value="2"/>
</dbReference>
<dbReference type="InterPro" id="IPR029055">
    <property type="entry name" value="Ntn_hydrolases_N"/>
</dbReference>
<keyword evidence="4 8" id="KW-0032">Aminotransferase</keyword>
<dbReference type="InterPro" id="IPR001347">
    <property type="entry name" value="SIS_dom"/>
</dbReference>
<evidence type="ECO:0000313" key="12">
    <source>
        <dbReference type="Proteomes" id="UP001596492"/>
    </source>
</evidence>
<dbReference type="Proteomes" id="UP001596492">
    <property type="component" value="Unassembled WGS sequence"/>
</dbReference>
<dbReference type="RefSeq" id="WP_382166902.1">
    <property type="nucleotide sequence ID" value="NZ_JBHTBR010000004.1"/>
</dbReference>
<dbReference type="PROSITE" id="PS51464">
    <property type="entry name" value="SIS"/>
    <property type="match status" value="2"/>
</dbReference>
<dbReference type="Gene3D" id="3.60.20.10">
    <property type="entry name" value="Glutamine Phosphoribosylpyrophosphate, subunit 1, domain 1"/>
    <property type="match status" value="1"/>
</dbReference>
<sequence length="608" mass="65720">MCGIIGILGNEPAGPRVIEALRRLEYRGYDSAGIATLDQNEIFRARAPGKLKNLEGVMANVATPGNTGIGHTRWATHGAPNETNAHPHIAGRVAIVHNGIIENFRELRAEMEAKGRKFVTETDSEAIAHLVEVELEAGKTPFEAVKTTLPKLRGAFGIAILIKGEEDLMFGARKGSPLIIGVGEGETYLGSDAFAVAPFTNKVIYLKEGEWCALTRHSINVFNETSEQVPYAIDTVQGVADVVDKGNYRHFMLKEIFEQPESTARTIGAYVNALNQTAALPNGQTLDFAAFDRVYIVACGTAYYAGCVAKYWFEKYAKLPVETDIASEFRYRDPALTKNALAIFVTQSGETADTLAALRYCKEYGLTTAAVVNVQTSTIAREVDAVLPTLAGAEVGVASTKAFTAQLCSLASIAIIAGRARKVLSKKDEARLTDQLMQIPGLITQALKIEDATKEIAVDLSSARDVLYLGRGTMFPIAMEGALKLKEISYIHAEGYAAGELKHGPIALIDEHTPVVMIAPTDHLLEKTISNMQEVAARHGKVLLISDENGAKTGADTPWQTLIAPACDPFISPILYSVPIQLLAYYIAVEKGTDVDQPRNLAKSVTVE</sequence>
<feature type="active site" description="For Fru-6P isomerization activity" evidence="8">
    <location>
        <position position="603"/>
    </location>
</feature>
<dbReference type="InterPro" id="IPR047084">
    <property type="entry name" value="GFAT_N"/>
</dbReference>
<evidence type="ECO:0000259" key="9">
    <source>
        <dbReference type="PROSITE" id="PS51278"/>
    </source>
</evidence>
<dbReference type="PANTHER" id="PTHR10937">
    <property type="entry name" value="GLUCOSAMINE--FRUCTOSE-6-PHOSPHATE AMINOTRANSFERASE, ISOMERIZING"/>
    <property type="match status" value="1"/>
</dbReference>
<keyword evidence="5 8" id="KW-0808">Transferase</keyword>
<dbReference type="NCBIfam" id="TIGR01135">
    <property type="entry name" value="glmS"/>
    <property type="match status" value="1"/>
</dbReference>
<evidence type="ECO:0000313" key="11">
    <source>
        <dbReference type="EMBL" id="MFC7291665.1"/>
    </source>
</evidence>
<feature type="domain" description="SIS" evidence="10">
    <location>
        <begin position="456"/>
        <end position="598"/>
    </location>
</feature>
<dbReference type="InterPro" id="IPR005855">
    <property type="entry name" value="GFAT"/>
</dbReference>
<dbReference type="CDD" id="cd05008">
    <property type="entry name" value="SIS_GlmS_GlmD_1"/>
    <property type="match status" value="1"/>
</dbReference>
<keyword evidence="6" id="KW-0677">Repeat</keyword>
<dbReference type="GO" id="GO:0004360">
    <property type="term" value="F:glutamine-fructose-6-phosphate transaminase (isomerizing) activity"/>
    <property type="evidence" value="ECO:0007669"/>
    <property type="project" value="UniProtKB-EC"/>
</dbReference>
<feature type="active site" description="Nucleophile; for GATase activity" evidence="8">
    <location>
        <position position="2"/>
    </location>
</feature>
<evidence type="ECO:0000259" key="10">
    <source>
        <dbReference type="PROSITE" id="PS51464"/>
    </source>
</evidence>
<organism evidence="11 12">
    <name type="scientific">Hirschia litorea</name>
    <dbReference type="NCBI Taxonomy" id="1199156"/>
    <lineage>
        <taxon>Bacteria</taxon>
        <taxon>Pseudomonadati</taxon>
        <taxon>Pseudomonadota</taxon>
        <taxon>Alphaproteobacteria</taxon>
        <taxon>Hyphomonadales</taxon>
        <taxon>Hyphomonadaceae</taxon>
        <taxon>Hirschia</taxon>
    </lineage>
</organism>
<dbReference type="HAMAP" id="MF_00164">
    <property type="entry name" value="GlmS"/>
    <property type="match status" value="1"/>
</dbReference>
<protein>
    <recommendedName>
        <fullName evidence="3 8">Glutamine--fructose-6-phosphate aminotransferase [isomerizing]</fullName>
        <ecNumber evidence="2 8">2.6.1.16</ecNumber>
    </recommendedName>
    <alternativeName>
        <fullName evidence="8">D-fructose-6-phosphate amidotransferase</fullName>
    </alternativeName>
    <alternativeName>
        <fullName evidence="8">GFAT</fullName>
    </alternativeName>
    <alternativeName>
        <fullName evidence="8">Glucosamine-6-phosphate synthase</fullName>
    </alternativeName>
    <alternativeName>
        <fullName evidence="8">Hexosephosphate aminotransferase</fullName>
    </alternativeName>
    <alternativeName>
        <fullName evidence="8">L-glutamine--D-fructose-6-phosphate amidotransferase</fullName>
    </alternativeName>
</protein>
<proteinExistence type="inferred from homology"/>
<evidence type="ECO:0000256" key="4">
    <source>
        <dbReference type="ARBA" id="ARBA00022576"/>
    </source>
</evidence>
<keyword evidence="8" id="KW-0963">Cytoplasm</keyword>
<evidence type="ECO:0000256" key="1">
    <source>
        <dbReference type="ARBA" id="ARBA00001031"/>
    </source>
</evidence>
<dbReference type="SUPFAM" id="SSF56235">
    <property type="entry name" value="N-terminal nucleophile aminohydrolases (Ntn hydrolases)"/>
    <property type="match status" value="1"/>
</dbReference>
<dbReference type="PROSITE" id="PS51278">
    <property type="entry name" value="GATASE_TYPE_2"/>
    <property type="match status" value="1"/>
</dbReference>
<dbReference type="InterPro" id="IPR035490">
    <property type="entry name" value="GlmS/FrlB_SIS"/>
</dbReference>
<keyword evidence="12" id="KW-1185">Reference proteome</keyword>
<reference evidence="12" key="1">
    <citation type="journal article" date="2019" name="Int. J. Syst. Evol. Microbiol.">
        <title>The Global Catalogue of Microorganisms (GCM) 10K type strain sequencing project: providing services to taxonomists for standard genome sequencing and annotation.</title>
        <authorList>
            <consortium name="The Broad Institute Genomics Platform"/>
            <consortium name="The Broad Institute Genome Sequencing Center for Infectious Disease"/>
            <person name="Wu L."/>
            <person name="Ma J."/>
        </authorList>
    </citation>
    <scope>NUCLEOTIDE SEQUENCE [LARGE SCALE GENOMIC DNA]</scope>
    <source>
        <strain evidence="12">CCUG 51308</strain>
    </source>
</reference>
<dbReference type="SUPFAM" id="SSF53697">
    <property type="entry name" value="SIS domain"/>
    <property type="match status" value="1"/>
</dbReference>
<comment type="subunit">
    <text evidence="8">Homodimer.</text>
</comment>
<dbReference type="InterPro" id="IPR046348">
    <property type="entry name" value="SIS_dom_sf"/>
</dbReference>
<comment type="caution">
    <text evidence="11">The sequence shown here is derived from an EMBL/GenBank/DDBJ whole genome shotgun (WGS) entry which is preliminary data.</text>
</comment>
<dbReference type="InterPro" id="IPR017932">
    <property type="entry name" value="GATase_2_dom"/>
</dbReference>
<dbReference type="CDD" id="cd00714">
    <property type="entry name" value="GFAT"/>
    <property type="match status" value="1"/>
</dbReference>
<dbReference type="CDD" id="cd05009">
    <property type="entry name" value="SIS_GlmS_GlmD_2"/>
    <property type="match status" value="1"/>
</dbReference>
<gene>
    <name evidence="8 11" type="primary">glmS</name>
    <name evidence="11" type="ORF">ACFQS8_08560</name>
</gene>
<evidence type="ECO:0000256" key="7">
    <source>
        <dbReference type="ARBA" id="ARBA00022962"/>
    </source>
</evidence>
<dbReference type="Gene3D" id="3.40.50.10490">
    <property type="entry name" value="Glucose-6-phosphate isomerase like protein, domain 1"/>
    <property type="match status" value="2"/>
</dbReference>
<evidence type="ECO:0000256" key="5">
    <source>
        <dbReference type="ARBA" id="ARBA00022679"/>
    </source>
</evidence>
<dbReference type="EMBL" id="JBHTBR010000004">
    <property type="protein sequence ID" value="MFC7291665.1"/>
    <property type="molecule type" value="Genomic_DNA"/>
</dbReference>
<feature type="domain" description="Glutamine amidotransferase type-2" evidence="9">
    <location>
        <begin position="2"/>
        <end position="217"/>
    </location>
</feature>
<dbReference type="EC" id="2.6.1.16" evidence="2 8"/>
<dbReference type="PANTHER" id="PTHR10937:SF0">
    <property type="entry name" value="GLUTAMINE--FRUCTOSE-6-PHOSPHATE TRANSAMINASE (ISOMERIZING)"/>
    <property type="match status" value="1"/>
</dbReference>
<evidence type="ECO:0000256" key="2">
    <source>
        <dbReference type="ARBA" id="ARBA00012916"/>
    </source>
</evidence>
<dbReference type="NCBIfam" id="NF001484">
    <property type="entry name" value="PRK00331.1"/>
    <property type="match status" value="1"/>
</dbReference>
<feature type="domain" description="SIS" evidence="10">
    <location>
        <begin position="282"/>
        <end position="426"/>
    </location>
</feature>
<evidence type="ECO:0000256" key="6">
    <source>
        <dbReference type="ARBA" id="ARBA00022737"/>
    </source>
</evidence>
<keyword evidence="7" id="KW-0315">Glutamine amidotransferase</keyword>
<dbReference type="Pfam" id="PF13522">
    <property type="entry name" value="GATase_6"/>
    <property type="match status" value="1"/>
</dbReference>
<comment type="catalytic activity">
    <reaction evidence="1 8">
        <text>D-fructose 6-phosphate + L-glutamine = D-glucosamine 6-phosphate + L-glutamate</text>
        <dbReference type="Rhea" id="RHEA:13237"/>
        <dbReference type="ChEBI" id="CHEBI:29985"/>
        <dbReference type="ChEBI" id="CHEBI:58359"/>
        <dbReference type="ChEBI" id="CHEBI:58725"/>
        <dbReference type="ChEBI" id="CHEBI:61527"/>
        <dbReference type="EC" id="2.6.1.16"/>
    </reaction>
</comment>
<evidence type="ECO:0000256" key="3">
    <source>
        <dbReference type="ARBA" id="ARBA00016090"/>
    </source>
</evidence>
<name>A0ABW2ILF1_9PROT</name>
<dbReference type="InterPro" id="IPR035466">
    <property type="entry name" value="GlmS/AgaS_SIS"/>
</dbReference>
<evidence type="ECO:0000256" key="8">
    <source>
        <dbReference type="HAMAP-Rule" id="MF_00164"/>
    </source>
</evidence>
<accession>A0ABW2ILF1</accession>
<comment type="function">
    <text evidence="8">Catalyzes the first step in hexosamine metabolism, converting fructose-6P into glucosamine-6P using glutamine as a nitrogen source.</text>
</comment>
<comment type="subcellular location">
    <subcellularLocation>
        <location evidence="8">Cytoplasm</location>
    </subcellularLocation>
</comment>